<feature type="region of interest" description="Disordered" evidence="1">
    <location>
        <begin position="187"/>
        <end position="254"/>
    </location>
</feature>
<protein>
    <submittedName>
        <fullName evidence="2">Protein CLMP1</fullName>
    </submittedName>
</protein>
<dbReference type="Proteomes" id="UP000288805">
    <property type="component" value="Unassembled WGS sequence"/>
</dbReference>
<feature type="compositionally biased region" description="Polar residues" evidence="1">
    <location>
        <begin position="35"/>
        <end position="44"/>
    </location>
</feature>
<feature type="region of interest" description="Disordered" evidence="1">
    <location>
        <begin position="32"/>
        <end position="51"/>
    </location>
</feature>
<dbReference type="AlphaFoldDB" id="A0A438C6D6"/>
<feature type="compositionally biased region" description="Acidic residues" evidence="1">
    <location>
        <begin position="196"/>
        <end position="214"/>
    </location>
</feature>
<reference evidence="2 3" key="1">
    <citation type="journal article" date="2018" name="PLoS Genet.">
        <title>Population sequencing reveals clonal diversity and ancestral inbreeding in the grapevine cultivar Chardonnay.</title>
        <authorList>
            <person name="Roach M.J."/>
            <person name="Johnson D.L."/>
            <person name="Bohlmann J."/>
            <person name="van Vuuren H.J."/>
            <person name="Jones S.J."/>
            <person name="Pretorius I.S."/>
            <person name="Schmidt S.A."/>
            <person name="Borneman A.R."/>
        </authorList>
    </citation>
    <scope>NUCLEOTIDE SEQUENCE [LARGE SCALE GENOMIC DNA]</scope>
    <source>
        <strain evidence="3">cv. Chardonnay</strain>
        <tissue evidence="2">Leaf</tissue>
    </source>
</reference>
<dbReference type="InterPro" id="IPR011990">
    <property type="entry name" value="TPR-like_helical_dom_sf"/>
</dbReference>
<proteinExistence type="predicted"/>
<feature type="compositionally biased region" description="Low complexity" evidence="1">
    <location>
        <begin position="91"/>
        <end position="105"/>
    </location>
</feature>
<name>A0A438C6D6_VITVI</name>
<dbReference type="EMBL" id="QGNW01002511">
    <property type="protein sequence ID" value="RVW18812.1"/>
    <property type="molecule type" value="Genomic_DNA"/>
</dbReference>
<dbReference type="SUPFAM" id="SSF48452">
    <property type="entry name" value="TPR-like"/>
    <property type="match status" value="1"/>
</dbReference>
<feature type="region of interest" description="Disordered" evidence="1">
    <location>
        <begin position="72"/>
        <end position="117"/>
    </location>
</feature>
<sequence>MALQIQPRFVRALLRRARAFEAIGKIRTALGPRQEAQQDLQSRPSPAALGASAVRGSTNWWSWTMFTSSAGAEKGSAGSTSGTQLPKLVLKPSNGSSKPNSNQSKSNKKEQSSSLGALSAGEQAIKAVIRWRPLKLVYDHDIRLAQMPVNCNFRVLRGDCEQTLSIIKETETDKTDSIGMLRLHIVEVNPEQEPPLLEEEEERPPESEGLEGEDNGSHSSLGDSVLDTAGTEIEKTEKEAPKEKAGASEDPESKEVEMDDWLFEFCSTVQNPCCIDPDAHIDLHELGMELCSEALEETVTSEEAQSLFDKAASKFQEVAALAFFNWGNVHMCAARKRIPLDESAAKDVMATQLQVAYDWVREKYSLAREKYEEGPLIKPDFYEGLLALGQQQFEMAKLHWSFALAKKLDLSGWDATETIKLFDSAEEKMKAATEIRKKQGSGTETESSVIGGQAEVSAEEAAEQAAVMRSQIHLFWGNMLFERSQVECKLGLDGWKKNLDAAVERFKLAGASEADISMVLKNHSSNGDAVESNEKKSENLSTNVAGTTDDKNEVDQVSGK</sequence>
<dbReference type="PANTHER" id="PTHR46183:SF8">
    <property type="entry name" value="PROTEIN CLMP1"/>
    <property type="match status" value="1"/>
</dbReference>
<dbReference type="PANTHER" id="PTHR46183">
    <property type="entry name" value="PROTEIN CLMP1"/>
    <property type="match status" value="1"/>
</dbReference>
<feature type="compositionally biased region" description="Basic and acidic residues" evidence="1">
    <location>
        <begin position="232"/>
        <end position="254"/>
    </location>
</feature>
<evidence type="ECO:0000313" key="2">
    <source>
        <dbReference type="EMBL" id="RVW18812.1"/>
    </source>
</evidence>
<comment type="caution">
    <text evidence="2">The sequence shown here is derived from an EMBL/GenBank/DDBJ whole genome shotgun (WGS) entry which is preliminary data.</text>
</comment>
<evidence type="ECO:0000313" key="3">
    <source>
        <dbReference type="Proteomes" id="UP000288805"/>
    </source>
</evidence>
<dbReference type="InterPro" id="IPR044517">
    <property type="entry name" value="PHOX1-4"/>
</dbReference>
<feature type="compositionally biased region" description="Low complexity" evidence="1">
    <location>
        <begin position="72"/>
        <end position="83"/>
    </location>
</feature>
<evidence type="ECO:0000256" key="1">
    <source>
        <dbReference type="SAM" id="MobiDB-lite"/>
    </source>
</evidence>
<gene>
    <name evidence="2" type="primary">CLMP1_4</name>
    <name evidence="2" type="ORF">CK203_098379</name>
</gene>
<organism evidence="2 3">
    <name type="scientific">Vitis vinifera</name>
    <name type="common">Grape</name>
    <dbReference type="NCBI Taxonomy" id="29760"/>
    <lineage>
        <taxon>Eukaryota</taxon>
        <taxon>Viridiplantae</taxon>
        <taxon>Streptophyta</taxon>
        <taxon>Embryophyta</taxon>
        <taxon>Tracheophyta</taxon>
        <taxon>Spermatophyta</taxon>
        <taxon>Magnoliopsida</taxon>
        <taxon>eudicotyledons</taxon>
        <taxon>Gunneridae</taxon>
        <taxon>Pentapetalae</taxon>
        <taxon>rosids</taxon>
        <taxon>Vitales</taxon>
        <taxon>Vitaceae</taxon>
        <taxon>Viteae</taxon>
        <taxon>Vitis</taxon>
    </lineage>
</organism>
<feature type="region of interest" description="Disordered" evidence="1">
    <location>
        <begin position="524"/>
        <end position="560"/>
    </location>
</feature>
<accession>A0A438C6D6</accession>